<dbReference type="AlphaFoldDB" id="A0A6V8NG02"/>
<dbReference type="Proteomes" id="UP000574717">
    <property type="component" value="Unassembled WGS sequence"/>
</dbReference>
<evidence type="ECO:0000313" key="7">
    <source>
        <dbReference type="Proteomes" id="UP000574717"/>
    </source>
</evidence>
<keyword evidence="8" id="KW-1185">Reference proteome</keyword>
<evidence type="ECO:0000313" key="2">
    <source>
        <dbReference type="EMBL" id="GFP29631.1"/>
    </source>
</evidence>
<evidence type="ECO:0000313" key="6">
    <source>
        <dbReference type="Proteomes" id="UP000569018"/>
    </source>
</evidence>
<comment type="caution">
    <text evidence="1">The sequence shown here is derived from an EMBL/GenBank/DDBJ whole genome shotgun (WGS) entry which is preliminary data.</text>
</comment>
<evidence type="ECO:0000313" key="1">
    <source>
        <dbReference type="EMBL" id="GFP18987.1"/>
    </source>
</evidence>
<protein>
    <submittedName>
        <fullName evidence="1">Uncharacterized protein</fullName>
    </submittedName>
</protein>
<dbReference type="Proteomes" id="UP000569018">
    <property type="component" value="Unassembled WGS sequence"/>
</dbReference>
<dbReference type="EMBL" id="BLSC01000110">
    <property type="protein sequence ID" value="GFP37571.1"/>
    <property type="molecule type" value="Genomic_DNA"/>
</dbReference>
<organism evidence="1 7">
    <name type="scientific">Candidatus Hakubella thermalkaliphila</name>
    <dbReference type="NCBI Taxonomy" id="2754717"/>
    <lineage>
        <taxon>Bacteria</taxon>
        <taxon>Bacillati</taxon>
        <taxon>Actinomycetota</taxon>
        <taxon>Actinomycetota incertae sedis</taxon>
        <taxon>Candidatus Hakubellales</taxon>
        <taxon>Candidatus Hakubellaceae</taxon>
        <taxon>Candidatus Hakubella</taxon>
    </lineage>
</organism>
<proteinExistence type="predicted"/>
<evidence type="ECO:0000313" key="3">
    <source>
        <dbReference type="EMBL" id="GFP37571.1"/>
    </source>
</evidence>
<evidence type="ECO:0000313" key="5">
    <source>
        <dbReference type="Proteomes" id="UP000561271"/>
    </source>
</evidence>
<name>A0A6V8NG02_9ACTN</name>
<dbReference type="Proteomes" id="UP000588083">
    <property type="component" value="Unassembled WGS sequence"/>
</dbReference>
<dbReference type="EMBL" id="BLRZ01000017">
    <property type="protein sequence ID" value="GFP29631.1"/>
    <property type="molecule type" value="Genomic_DNA"/>
</dbReference>
<evidence type="ECO:0000313" key="4">
    <source>
        <dbReference type="EMBL" id="GFP38338.1"/>
    </source>
</evidence>
<dbReference type="EMBL" id="BLSD01000001">
    <property type="protein sequence ID" value="GFP38338.1"/>
    <property type="molecule type" value="Genomic_DNA"/>
</dbReference>
<sequence>MSQIAYKYMFVLNLHRALGPEVSEGYVVPECHWLPVIIS</sequence>
<dbReference type="Proteomes" id="UP000561271">
    <property type="component" value="Unassembled WGS sequence"/>
</dbReference>
<dbReference type="EMBL" id="BLRU01000027">
    <property type="protein sequence ID" value="GFP18987.1"/>
    <property type="molecule type" value="Genomic_DNA"/>
</dbReference>
<evidence type="ECO:0000313" key="8">
    <source>
        <dbReference type="Proteomes" id="UP000588083"/>
    </source>
</evidence>
<accession>A0A6V8NG02</accession>
<gene>
    <name evidence="1" type="ORF">HKBW3S03_00491</name>
    <name evidence="2" type="ORF">HKBW3S34_00551</name>
    <name evidence="3" type="ORF">HKBW3S44_01249</name>
    <name evidence="4" type="ORF">HKBW3S47_00039</name>
</gene>
<reference evidence="5 6" key="1">
    <citation type="journal article" date="2020" name="Front. Microbiol.">
        <title>Single-cell genomics of novel Actinobacteria with the Wood-Ljungdahl pathway discovered in a serpentinizing system.</title>
        <authorList>
            <person name="Merino N."/>
            <person name="Kawai M."/>
            <person name="Boyd E.S."/>
            <person name="Colman D.R."/>
            <person name="McGlynn S.E."/>
            <person name="Nealson K.H."/>
            <person name="Kurokawa K."/>
            <person name="Hongoh Y."/>
        </authorList>
    </citation>
    <scope>NUCLEOTIDE SEQUENCE [LARGE SCALE GENOMIC DNA]</scope>
    <source>
        <strain evidence="1 7">S03</strain>
        <strain evidence="2 8">S34</strain>
        <strain evidence="3 5">S44</strain>
        <strain evidence="4 6">S47</strain>
    </source>
</reference>